<reference evidence="2" key="2">
    <citation type="submission" date="2022-01" db="EMBL/GenBank/DDBJ databases">
        <authorList>
            <person name="Yamashiro T."/>
            <person name="Shiraishi A."/>
            <person name="Satake H."/>
            <person name="Nakayama K."/>
        </authorList>
    </citation>
    <scope>NUCLEOTIDE SEQUENCE</scope>
</reference>
<organism evidence="2 3">
    <name type="scientific">Tanacetum coccineum</name>
    <dbReference type="NCBI Taxonomy" id="301880"/>
    <lineage>
        <taxon>Eukaryota</taxon>
        <taxon>Viridiplantae</taxon>
        <taxon>Streptophyta</taxon>
        <taxon>Embryophyta</taxon>
        <taxon>Tracheophyta</taxon>
        <taxon>Spermatophyta</taxon>
        <taxon>Magnoliopsida</taxon>
        <taxon>eudicotyledons</taxon>
        <taxon>Gunneridae</taxon>
        <taxon>Pentapetalae</taxon>
        <taxon>asterids</taxon>
        <taxon>campanulids</taxon>
        <taxon>Asterales</taxon>
        <taxon>Asteraceae</taxon>
        <taxon>Asteroideae</taxon>
        <taxon>Anthemideae</taxon>
        <taxon>Anthemidinae</taxon>
        <taxon>Tanacetum</taxon>
    </lineage>
</organism>
<evidence type="ECO:0000313" key="2">
    <source>
        <dbReference type="EMBL" id="GJS99393.1"/>
    </source>
</evidence>
<evidence type="ECO:0008006" key="4">
    <source>
        <dbReference type="Google" id="ProtNLM"/>
    </source>
</evidence>
<evidence type="ECO:0000256" key="1">
    <source>
        <dbReference type="SAM" id="MobiDB-lite"/>
    </source>
</evidence>
<name>A0ABQ5AEI2_9ASTR</name>
<dbReference type="EMBL" id="BQNB010012114">
    <property type="protein sequence ID" value="GJS99393.1"/>
    <property type="molecule type" value="Genomic_DNA"/>
</dbReference>
<keyword evidence="3" id="KW-1185">Reference proteome</keyword>
<accession>A0ABQ5AEI2</accession>
<comment type="caution">
    <text evidence="2">The sequence shown here is derived from an EMBL/GenBank/DDBJ whole genome shotgun (WGS) entry which is preliminary data.</text>
</comment>
<sequence length="129" mass="14684">MAGRLNMLYRDRRAHARTARLMETEARMSREAWGRSMDASDLARAEVMSLRTQVVAQQAVITELQAADRRRQAVITKMLAADRRRQKQFIEALKLLKRLQTQMTEFERQQGPAKGPTQPDAPEEAGSSS</sequence>
<feature type="region of interest" description="Disordered" evidence="1">
    <location>
        <begin position="103"/>
        <end position="129"/>
    </location>
</feature>
<dbReference type="Proteomes" id="UP001151760">
    <property type="component" value="Unassembled WGS sequence"/>
</dbReference>
<reference evidence="2" key="1">
    <citation type="journal article" date="2022" name="Int. J. Mol. Sci.">
        <title>Draft Genome of Tanacetum Coccineum: Genomic Comparison of Closely Related Tanacetum-Family Plants.</title>
        <authorList>
            <person name="Yamashiro T."/>
            <person name="Shiraishi A."/>
            <person name="Nakayama K."/>
            <person name="Satake H."/>
        </authorList>
    </citation>
    <scope>NUCLEOTIDE SEQUENCE</scope>
</reference>
<proteinExistence type="predicted"/>
<gene>
    <name evidence="2" type="ORF">Tco_0820563</name>
</gene>
<evidence type="ECO:0000313" key="3">
    <source>
        <dbReference type="Proteomes" id="UP001151760"/>
    </source>
</evidence>
<protein>
    <recommendedName>
        <fullName evidence="4">Periplasmic heavy metal sensor</fullName>
    </recommendedName>
</protein>